<dbReference type="EMBL" id="PJBV01000016">
    <property type="protein sequence ID" value="PKH40887.1"/>
    <property type="molecule type" value="Genomic_DNA"/>
</dbReference>
<accession>A0ABX4QWM3</accession>
<organism evidence="2 3">
    <name type="scientific">Nocardioides alpinus</name>
    <dbReference type="NCBI Taxonomy" id="748909"/>
    <lineage>
        <taxon>Bacteria</taxon>
        <taxon>Bacillati</taxon>
        <taxon>Actinomycetota</taxon>
        <taxon>Actinomycetes</taxon>
        <taxon>Propionibacteriales</taxon>
        <taxon>Nocardioidaceae</taxon>
        <taxon>Nocardioides</taxon>
    </lineage>
</organism>
<name>A0ABX4QWM3_9ACTN</name>
<protein>
    <submittedName>
        <fullName evidence="2">Uncharacterized protein</fullName>
    </submittedName>
</protein>
<evidence type="ECO:0000313" key="3">
    <source>
        <dbReference type="Proteomes" id="UP000233565"/>
    </source>
</evidence>
<keyword evidence="3" id="KW-1185">Reference proteome</keyword>
<sequence>MTDLRTAAPSTRPAGSRGARRSVGRWMVSFAGYPLGGYAAFLLTGRVDGPGPALSGGLLTGAVLGAVQVWAMWEARPRPLSWILATAVGMMAGVAIGAALVDYRTDLGSLAVQGAVTGALVGMAQSVVLAPRLGAMALAWPPVLSGSLALGWAVTTAAGIDVDQQFTIFGSSGALVATLLTAVLPLALNRHHARGDAAAS</sequence>
<keyword evidence="1" id="KW-0812">Transmembrane</keyword>
<proteinExistence type="predicted"/>
<feature type="transmembrane region" description="Helical" evidence="1">
    <location>
        <begin position="166"/>
        <end position="188"/>
    </location>
</feature>
<evidence type="ECO:0000313" key="2">
    <source>
        <dbReference type="EMBL" id="PKH40887.1"/>
    </source>
</evidence>
<dbReference type="Proteomes" id="UP000233565">
    <property type="component" value="Unassembled WGS sequence"/>
</dbReference>
<keyword evidence="1" id="KW-0472">Membrane</keyword>
<comment type="caution">
    <text evidence="2">The sequence shown here is derived from an EMBL/GenBank/DDBJ whole genome shotgun (WGS) entry which is preliminary data.</text>
</comment>
<gene>
    <name evidence="2" type="ORF">CXG46_10480</name>
</gene>
<feature type="transmembrane region" description="Helical" evidence="1">
    <location>
        <begin position="137"/>
        <end position="160"/>
    </location>
</feature>
<keyword evidence="1" id="KW-1133">Transmembrane helix</keyword>
<feature type="transmembrane region" description="Helical" evidence="1">
    <location>
        <begin position="107"/>
        <end position="130"/>
    </location>
</feature>
<evidence type="ECO:0000256" key="1">
    <source>
        <dbReference type="SAM" id="Phobius"/>
    </source>
</evidence>
<feature type="transmembrane region" description="Helical" evidence="1">
    <location>
        <begin position="53"/>
        <end position="73"/>
    </location>
</feature>
<dbReference type="RefSeq" id="WP_091200794.1">
    <property type="nucleotide sequence ID" value="NZ_FOKC01000011.1"/>
</dbReference>
<reference evidence="2 3" key="1">
    <citation type="submission" date="2017-12" db="EMBL/GenBank/DDBJ databases">
        <title>Pharmacopeia of the Arctic Ocean.</title>
        <authorList>
            <person name="Collins E."/>
            <person name="Ducluzeau A.-L."/>
        </authorList>
    </citation>
    <scope>NUCLEOTIDE SEQUENCE [LARGE SCALE GENOMIC DNA]</scope>
    <source>
        <strain evidence="2 3">DSM 23325</strain>
    </source>
</reference>
<feature type="transmembrane region" description="Helical" evidence="1">
    <location>
        <begin position="26"/>
        <end position="47"/>
    </location>
</feature>
<feature type="transmembrane region" description="Helical" evidence="1">
    <location>
        <begin position="80"/>
        <end position="101"/>
    </location>
</feature>